<comment type="caution">
    <text evidence="1">The sequence shown here is derived from an EMBL/GenBank/DDBJ whole genome shotgun (WGS) entry which is preliminary data.</text>
</comment>
<evidence type="ECO:0000313" key="2">
    <source>
        <dbReference type="Proteomes" id="UP000078543"/>
    </source>
</evidence>
<sequence length="62" mass="7134">MIKGKVGPLVSQDYLERIEKDEQVIGRKWQAKLLKKSIDRPGQRTITNYTLLELLPIKLPSS</sequence>
<dbReference type="AlphaFoldDB" id="A0A178MZR3"/>
<keyword evidence="2" id="KW-1185">Reference proteome</keyword>
<name>A0A178MZR3_9PROT</name>
<protein>
    <submittedName>
        <fullName evidence="1">Uncharacterized protein</fullName>
    </submittedName>
</protein>
<organism evidence="1 2">
    <name type="scientific">Magnetospirillum moscoviense</name>
    <dbReference type="NCBI Taxonomy" id="1437059"/>
    <lineage>
        <taxon>Bacteria</taxon>
        <taxon>Pseudomonadati</taxon>
        <taxon>Pseudomonadota</taxon>
        <taxon>Alphaproteobacteria</taxon>
        <taxon>Rhodospirillales</taxon>
        <taxon>Rhodospirillaceae</taxon>
        <taxon>Magnetospirillum</taxon>
    </lineage>
</organism>
<reference evidence="1 2" key="1">
    <citation type="submission" date="2016-04" db="EMBL/GenBank/DDBJ databases">
        <title>Draft genome sequence of freshwater magnetotactic bacteria Magnetospirillum marisnigri SP-1 and Magnetospirillum moscoviense BB-1.</title>
        <authorList>
            <person name="Koziaeva V."/>
            <person name="Dziuba M.V."/>
            <person name="Ivanov T.M."/>
            <person name="Kuznetsov B."/>
            <person name="Grouzdev D.S."/>
        </authorList>
    </citation>
    <scope>NUCLEOTIDE SEQUENCE [LARGE SCALE GENOMIC DNA]</scope>
    <source>
        <strain evidence="1 2">BB-1</strain>
    </source>
</reference>
<evidence type="ECO:0000313" key="1">
    <source>
        <dbReference type="EMBL" id="OAN56053.1"/>
    </source>
</evidence>
<accession>A0A178MZR3</accession>
<gene>
    <name evidence="1" type="ORF">A6A05_19640</name>
</gene>
<dbReference type="EMBL" id="LWQU01000094">
    <property type="protein sequence ID" value="OAN56053.1"/>
    <property type="molecule type" value="Genomic_DNA"/>
</dbReference>
<dbReference type="Proteomes" id="UP000078543">
    <property type="component" value="Unassembled WGS sequence"/>
</dbReference>
<proteinExistence type="predicted"/>